<proteinExistence type="predicted"/>
<organism evidence="1 2">
    <name type="scientific">Nocardiopsis composta</name>
    <dbReference type="NCBI Taxonomy" id="157465"/>
    <lineage>
        <taxon>Bacteria</taxon>
        <taxon>Bacillati</taxon>
        <taxon>Actinomycetota</taxon>
        <taxon>Actinomycetes</taxon>
        <taxon>Streptosporangiales</taxon>
        <taxon>Nocardiopsidaceae</taxon>
        <taxon>Nocardiopsis</taxon>
    </lineage>
</organism>
<gene>
    <name evidence="1" type="ORF">HDA36_004461</name>
</gene>
<dbReference type="EMBL" id="JACHDB010000001">
    <property type="protein sequence ID" value="MBB5434377.1"/>
    <property type="molecule type" value="Genomic_DNA"/>
</dbReference>
<reference evidence="1 2" key="1">
    <citation type="submission" date="2020-08" db="EMBL/GenBank/DDBJ databases">
        <title>Sequencing the genomes of 1000 actinobacteria strains.</title>
        <authorList>
            <person name="Klenk H.-P."/>
        </authorList>
    </citation>
    <scope>NUCLEOTIDE SEQUENCE [LARGE SCALE GENOMIC DNA]</scope>
    <source>
        <strain evidence="1 2">DSM 44551</strain>
    </source>
</reference>
<comment type="caution">
    <text evidence="1">The sequence shown here is derived from an EMBL/GenBank/DDBJ whole genome shotgun (WGS) entry which is preliminary data.</text>
</comment>
<dbReference type="Proteomes" id="UP000572635">
    <property type="component" value="Unassembled WGS sequence"/>
</dbReference>
<name>A0A7W8QPT5_9ACTN</name>
<keyword evidence="2" id="KW-1185">Reference proteome</keyword>
<evidence type="ECO:0000313" key="2">
    <source>
        <dbReference type="Proteomes" id="UP000572635"/>
    </source>
</evidence>
<protein>
    <submittedName>
        <fullName evidence="1">Uncharacterized protein</fullName>
    </submittedName>
</protein>
<sequence length="79" mass="8813">MPVSAERNDYESAVPQVRAYLARFERAIARTWSAHAGEPYDAVRRALVEALRAEGAESAPRQVIDEVAERISAGKEPFR</sequence>
<evidence type="ECO:0000313" key="1">
    <source>
        <dbReference type="EMBL" id="MBB5434377.1"/>
    </source>
</evidence>
<dbReference type="RefSeq" id="WP_184394941.1">
    <property type="nucleotide sequence ID" value="NZ_BAAAJD010000064.1"/>
</dbReference>
<accession>A0A7W8QPT5</accession>
<dbReference type="AlphaFoldDB" id="A0A7W8QPT5"/>